<accession>A0A1F8FWM0</accession>
<reference evidence="1 2" key="1">
    <citation type="journal article" date="2016" name="Nat. Commun.">
        <title>Thousands of microbial genomes shed light on interconnected biogeochemical processes in an aquifer system.</title>
        <authorList>
            <person name="Anantharaman K."/>
            <person name="Brown C.T."/>
            <person name="Hug L.A."/>
            <person name="Sharon I."/>
            <person name="Castelle C.J."/>
            <person name="Probst A.J."/>
            <person name="Thomas B.C."/>
            <person name="Singh A."/>
            <person name="Wilkins M.J."/>
            <person name="Karaoz U."/>
            <person name="Brodie E.L."/>
            <person name="Williams K.H."/>
            <person name="Hubbard S.S."/>
            <person name="Banfield J.F."/>
        </authorList>
    </citation>
    <scope>NUCLEOTIDE SEQUENCE [LARGE SCALE GENOMIC DNA]</scope>
</reference>
<organism evidence="1 2">
    <name type="scientific">Candidatus Yanofskybacteria bacterium RIFCSPHIGHO2_02_FULL_50_12</name>
    <dbReference type="NCBI Taxonomy" id="1802685"/>
    <lineage>
        <taxon>Bacteria</taxon>
        <taxon>Candidatus Yanofskyibacteriota</taxon>
    </lineage>
</organism>
<evidence type="ECO:0000313" key="1">
    <source>
        <dbReference type="EMBL" id="OGN17584.1"/>
    </source>
</evidence>
<gene>
    <name evidence="1" type="ORF">A3C88_02350</name>
</gene>
<evidence type="ECO:0008006" key="3">
    <source>
        <dbReference type="Google" id="ProtNLM"/>
    </source>
</evidence>
<evidence type="ECO:0000313" key="2">
    <source>
        <dbReference type="Proteomes" id="UP000178117"/>
    </source>
</evidence>
<dbReference type="STRING" id="1802685.A3C88_02350"/>
<dbReference type="EMBL" id="MGJZ01000007">
    <property type="protein sequence ID" value="OGN17584.1"/>
    <property type="molecule type" value="Genomic_DNA"/>
</dbReference>
<protein>
    <recommendedName>
        <fullName evidence="3">HTH arsR-type domain-containing protein</fullName>
    </recommendedName>
</protein>
<proteinExistence type="predicted"/>
<dbReference type="AlphaFoldDB" id="A0A1F8FWM0"/>
<dbReference type="Proteomes" id="UP000178117">
    <property type="component" value="Unassembled WGS sequence"/>
</dbReference>
<sequence>MVYFLMRFIYTVPDRDSKSPTRIQLRWSPAGDRNLIRAQRKSFLCLYSKPINQTMSKPILDNLFGSKIRVKILKFLYRNHPDDFSIGELARRIQESLADTKQEVELLRQIKVVVKKK</sequence>
<name>A0A1F8FWM0_9BACT</name>
<comment type="caution">
    <text evidence="1">The sequence shown here is derived from an EMBL/GenBank/DDBJ whole genome shotgun (WGS) entry which is preliminary data.</text>
</comment>